<reference evidence="1 2" key="1">
    <citation type="submission" date="2020-08" db="EMBL/GenBank/DDBJ databases">
        <authorList>
            <person name="Newling K."/>
            <person name="Davey J."/>
            <person name="Forrester S."/>
        </authorList>
    </citation>
    <scope>NUCLEOTIDE SEQUENCE [LARGE SCALE GENOMIC DNA]</scope>
    <source>
        <strain evidence="2">Crithidia deanei Carvalho (ATCC PRA-265)</strain>
    </source>
</reference>
<evidence type="ECO:0000313" key="1">
    <source>
        <dbReference type="EMBL" id="CAD2215791.1"/>
    </source>
</evidence>
<name>A0A7G2C9S0_9TRYP</name>
<protein>
    <submittedName>
        <fullName evidence="1">Uncharacterized protein</fullName>
    </submittedName>
</protein>
<proteinExistence type="predicted"/>
<dbReference type="OrthoDB" id="242958at2759"/>
<gene>
    <name evidence="1" type="ORF">ADEAN_000324900</name>
</gene>
<organism evidence="1 2">
    <name type="scientific">Angomonas deanei</name>
    <dbReference type="NCBI Taxonomy" id="59799"/>
    <lineage>
        <taxon>Eukaryota</taxon>
        <taxon>Discoba</taxon>
        <taxon>Euglenozoa</taxon>
        <taxon>Kinetoplastea</taxon>
        <taxon>Metakinetoplastina</taxon>
        <taxon>Trypanosomatida</taxon>
        <taxon>Trypanosomatidae</taxon>
        <taxon>Strigomonadinae</taxon>
        <taxon>Angomonas</taxon>
    </lineage>
</organism>
<keyword evidence="2" id="KW-1185">Reference proteome</keyword>
<dbReference type="EMBL" id="LR877149">
    <property type="protein sequence ID" value="CAD2215791.1"/>
    <property type="molecule type" value="Genomic_DNA"/>
</dbReference>
<accession>A0A7G2C9S0</accession>
<evidence type="ECO:0000313" key="2">
    <source>
        <dbReference type="Proteomes" id="UP000515908"/>
    </source>
</evidence>
<dbReference type="VEuPathDB" id="TriTrypDB:ADEAN_000324900"/>
<dbReference type="Proteomes" id="UP000515908">
    <property type="component" value="Chromosome 05"/>
</dbReference>
<dbReference type="AlphaFoldDB" id="A0A7G2C9S0"/>
<sequence>MRRPHPKEQSLPSSHCHQRSQAAALGAVGKGDAQDYLSLVHSGDSFVEPSTFFVVEEVFSGTEKFNSAAVSEWTVEEATGGFFDRTRIVPQSQKPQYNYECIVNLPHESVFLQQQVPTAEREELKSMQRRGVTLRKETLLDNTPAEIGNTKPCLQQVLLTLWHMQGPLDPVRNAEEEMQFWAKAAYIGECRVDLRPLRYIRRIEGYYRISRGDCRLPEVEGGAPLVLPPSSRNSGNTVGYVHLGISLV</sequence>